<organism evidence="10 11">
    <name type="scientific">Photorhabdus kayaii</name>
    <dbReference type="NCBI Taxonomy" id="230088"/>
    <lineage>
        <taxon>Bacteria</taxon>
        <taxon>Pseudomonadati</taxon>
        <taxon>Pseudomonadota</taxon>
        <taxon>Gammaproteobacteria</taxon>
        <taxon>Enterobacterales</taxon>
        <taxon>Morganellaceae</taxon>
        <taxon>Photorhabdus</taxon>
    </lineage>
</organism>
<feature type="transmembrane region" description="Helical" evidence="9">
    <location>
        <begin position="20"/>
        <end position="40"/>
    </location>
</feature>
<dbReference type="CDD" id="cd06173">
    <property type="entry name" value="MFS_MefA_like"/>
    <property type="match status" value="1"/>
</dbReference>
<evidence type="ECO:0000256" key="6">
    <source>
        <dbReference type="ARBA" id="ARBA00022989"/>
    </source>
</evidence>
<dbReference type="EMBL" id="WSFE01000038">
    <property type="protein sequence ID" value="NDL27373.1"/>
    <property type="molecule type" value="Genomic_DNA"/>
</dbReference>
<feature type="transmembrane region" description="Helical" evidence="9">
    <location>
        <begin position="256"/>
        <end position="277"/>
    </location>
</feature>
<dbReference type="PANTHER" id="PTHR43266">
    <property type="entry name" value="MACROLIDE-EFFLUX PROTEIN"/>
    <property type="match status" value="1"/>
</dbReference>
<dbReference type="Pfam" id="PF07690">
    <property type="entry name" value="MFS_1"/>
    <property type="match status" value="1"/>
</dbReference>
<keyword evidence="3 9" id="KW-1003">Cell membrane</keyword>
<comment type="similarity">
    <text evidence="9">Belongs to the major facilitator superfamily. LplT (TC 2.A.1.42) family.</text>
</comment>
<dbReference type="Gene3D" id="1.20.1250.20">
    <property type="entry name" value="MFS general substrate transporter like domains"/>
    <property type="match status" value="1"/>
</dbReference>
<sequence>MNASSVAQPLLTRGMKAVLVSQFFSAFADNALLFAILAQLKAQFYPDWSQPILQIVFVLAYILLAPFVGQIADRFPKNRVMLFANSLKLLGAFTICLGYDPFLGYALVGVGAASYSPAKYGILVELTDGDRLVKANGLMEASTIIAILTGSVAGGFLSDWNLAVALLACALMYGIAVVANFFIPRLSAVRQDKGWNLKKVLTDFASSCCILWHNKGARFSLIGTSLFWGAGITLRFLLVLWVPVVLGVSDNSTPTILNVMVAVGIIIGAGIAARFITLKTVHRCMPAGVLIGVMVVIFAVQQSIWASYVLLIILGIFGGLFIVPLNALLQESGRQTTGAGYAIAVQNLGENIAMLLMLGLYSLVIKIGVPVVTTGIGFGTLLALTITSLWIWNRFQRNGSFTG</sequence>
<feature type="transmembrane region" description="Helical" evidence="9">
    <location>
        <begin position="52"/>
        <end position="72"/>
    </location>
</feature>
<comment type="caution">
    <text evidence="9">Lacks conserved residue(s) required for the propagation of feature annotation.</text>
</comment>
<feature type="transmembrane region" description="Helical" evidence="9">
    <location>
        <begin position="221"/>
        <end position="244"/>
    </location>
</feature>
<feature type="transmembrane region" description="Helical" evidence="9">
    <location>
        <begin position="163"/>
        <end position="183"/>
    </location>
</feature>
<evidence type="ECO:0000256" key="4">
    <source>
        <dbReference type="ARBA" id="ARBA00022519"/>
    </source>
</evidence>
<feature type="transmembrane region" description="Helical" evidence="9">
    <location>
        <begin position="92"/>
        <end position="116"/>
    </location>
</feature>
<feature type="transmembrane region" description="Helical" evidence="9">
    <location>
        <begin position="367"/>
        <end position="392"/>
    </location>
</feature>
<dbReference type="InterPro" id="IPR011701">
    <property type="entry name" value="MFS"/>
</dbReference>
<keyword evidence="2 9" id="KW-0813">Transport</keyword>
<evidence type="ECO:0000313" key="10">
    <source>
        <dbReference type="EMBL" id="NDL27373.1"/>
    </source>
</evidence>
<evidence type="ECO:0000256" key="5">
    <source>
        <dbReference type="ARBA" id="ARBA00022692"/>
    </source>
</evidence>
<protein>
    <recommendedName>
        <fullName evidence="9">Lysophospholipid transporter LplT</fullName>
    </recommendedName>
</protein>
<reference evidence="10 11" key="1">
    <citation type="submission" date="2019-12" db="EMBL/GenBank/DDBJ databases">
        <title>Engineering Photorhabdus to improve their lethality against agricultural pests.</title>
        <authorList>
            <person name="Machado R.A.R."/>
        </authorList>
    </citation>
    <scope>NUCLEOTIDE SEQUENCE [LARGE SCALE GENOMIC DNA]</scope>
    <source>
        <strain evidence="10 11">M-HU2</strain>
    </source>
</reference>
<dbReference type="Proteomes" id="UP000470051">
    <property type="component" value="Unassembled WGS sequence"/>
</dbReference>
<proteinExistence type="inferred from homology"/>
<dbReference type="NCBIfam" id="NF008397">
    <property type="entry name" value="PRK11195.1"/>
    <property type="match status" value="1"/>
</dbReference>
<keyword evidence="8 9" id="KW-0472">Membrane</keyword>
<keyword evidence="6 9" id="KW-1133">Transmembrane helix</keyword>
<keyword evidence="7 9" id="KW-0445">Lipid transport</keyword>
<dbReference type="InterPro" id="IPR036259">
    <property type="entry name" value="MFS_trans_sf"/>
</dbReference>
<evidence type="ECO:0000256" key="8">
    <source>
        <dbReference type="ARBA" id="ARBA00023136"/>
    </source>
</evidence>
<name>A0ABX0B6V5_9GAMM</name>
<evidence type="ECO:0000256" key="7">
    <source>
        <dbReference type="ARBA" id="ARBA00023055"/>
    </source>
</evidence>
<comment type="subcellular location">
    <subcellularLocation>
        <location evidence="1 9">Cell membrane</location>
        <topology evidence="1 9">Multi-pass membrane protein</topology>
    </subcellularLocation>
</comment>
<gene>
    <name evidence="9 10" type="primary">lplT</name>
    <name evidence="10" type="ORF">GPY42_20185</name>
</gene>
<comment type="function">
    <text evidence="9">Catalyzes the facilitated diffusion of 2-acyl-glycero-3-phosphoethanolamine (2-acyl-GPE) into the cell.</text>
</comment>
<dbReference type="PANTHER" id="PTHR43266:SF2">
    <property type="entry name" value="MAJOR FACILITATOR SUPERFAMILY (MFS) PROFILE DOMAIN-CONTAINING PROTEIN"/>
    <property type="match status" value="1"/>
</dbReference>
<dbReference type="SUPFAM" id="SSF103473">
    <property type="entry name" value="MFS general substrate transporter"/>
    <property type="match status" value="1"/>
</dbReference>
<dbReference type="InterPro" id="IPR023727">
    <property type="entry name" value="LysoPLipid__transptr_LplT"/>
</dbReference>
<feature type="transmembrane region" description="Helical" evidence="9">
    <location>
        <begin position="341"/>
        <end position="361"/>
    </location>
</feature>
<keyword evidence="11" id="KW-1185">Reference proteome</keyword>
<evidence type="ECO:0000256" key="2">
    <source>
        <dbReference type="ARBA" id="ARBA00022448"/>
    </source>
</evidence>
<evidence type="ECO:0000256" key="3">
    <source>
        <dbReference type="ARBA" id="ARBA00022475"/>
    </source>
</evidence>
<dbReference type="HAMAP" id="MF_01585">
    <property type="entry name" value="MFS_LplT"/>
    <property type="match status" value="1"/>
</dbReference>
<comment type="caution">
    <text evidence="10">The sequence shown here is derived from an EMBL/GenBank/DDBJ whole genome shotgun (WGS) entry which is preliminary data.</text>
</comment>
<evidence type="ECO:0000313" key="11">
    <source>
        <dbReference type="Proteomes" id="UP000470051"/>
    </source>
</evidence>
<keyword evidence="4" id="KW-0997">Cell inner membrane</keyword>
<evidence type="ECO:0000256" key="9">
    <source>
        <dbReference type="HAMAP-Rule" id="MF_01585"/>
    </source>
</evidence>
<evidence type="ECO:0000256" key="1">
    <source>
        <dbReference type="ARBA" id="ARBA00004651"/>
    </source>
</evidence>
<feature type="transmembrane region" description="Helical" evidence="9">
    <location>
        <begin position="308"/>
        <end position="329"/>
    </location>
</feature>
<accession>A0ABX0B6V5</accession>
<keyword evidence="5 9" id="KW-0812">Transmembrane</keyword>
<feature type="transmembrane region" description="Helical" evidence="9">
    <location>
        <begin position="284"/>
        <end position="302"/>
    </location>
</feature>